<evidence type="ECO:0000313" key="3">
    <source>
        <dbReference type="Proteomes" id="UP001500886"/>
    </source>
</evidence>
<name>A0ABN3TJB6_9ACTN</name>
<gene>
    <name evidence="2" type="ORF">GCM10010315_03070</name>
</gene>
<keyword evidence="3" id="KW-1185">Reference proteome</keyword>
<feature type="region of interest" description="Disordered" evidence="1">
    <location>
        <begin position="107"/>
        <end position="148"/>
    </location>
</feature>
<evidence type="ECO:0000256" key="1">
    <source>
        <dbReference type="SAM" id="MobiDB-lite"/>
    </source>
</evidence>
<dbReference type="RefSeq" id="WP_344432741.1">
    <property type="nucleotide sequence ID" value="NZ_BAAASL010000001.1"/>
</dbReference>
<reference evidence="2 3" key="1">
    <citation type="journal article" date="2019" name="Int. J. Syst. Evol. Microbiol.">
        <title>The Global Catalogue of Microorganisms (GCM) 10K type strain sequencing project: providing services to taxonomists for standard genome sequencing and annotation.</title>
        <authorList>
            <consortium name="The Broad Institute Genomics Platform"/>
            <consortium name="The Broad Institute Genome Sequencing Center for Infectious Disease"/>
            <person name="Wu L."/>
            <person name="Ma J."/>
        </authorList>
    </citation>
    <scope>NUCLEOTIDE SEQUENCE [LARGE SCALE GENOMIC DNA]</scope>
    <source>
        <strain evidence="2 3">JCM 4542</strain>
    </source>
</reference>
<accession>A0ABN3TJB6</accession>
<organism evidence="2 3">
    <name type="scientific">Streptomyces luteosporeus</name>
    <dbReference type="NCBI Taxonomy" id="173856"/>
    <lineage>
        <taxon>Bacteria</taxon>
        <taxon>Bacillati</taxon>
        <taxon>Actinomycetota</taxon>
        <taxon>Actinomycetes</taxon>
        <taxon>Kitasatosporales</taxon>
        <taxon>Streptomycetaceae</taxon>
        <taxon>Streptomyces</taxon>
    </lineage>
</organism>
<sequence length="292" mass="31035">MPTHVIAPTRSFTQLPNEILRNPRLSSDAVRLLAWHVSLPPGADAPPLSDTARRAGIKTTAFQRAKRELKAEGYVHEWRTQGRRGRWGTFQLVSNVPLTDEEARAVRDGWASPSTEEPAVGGPECPPVGRSPEKTGGTTSLPPHHPLADRGAVVLASVAREERRLRLGRRDIQQLAPLAGEWLERGATLAEVREALTAGLPAQIHSVAGLVRNRLLRKMPEAAPAAPPPVPLLTCAGGCGRVVRGADATATCRECRSTPAADVSGAVEATRRGMAAVREALRGGLGPATAPV</sequence>
<dbReference type="EMBL" id="BAAASL010000001">
    <property type="protein sequence ID" value="GAA2707797.1"/>
    <property type="molecule type" value="Genomic_DNA"/>
</dbReference>
<proteinExistence type="predicted"/>
<protein>
    <submittedName>
        <fullName evidence="2">Helix-turn-helix domain-containing protein</fullName>
    </submittedName>
</protein>
<comment type="caution">
    <text evidence="2">The sequence shown here is derived from an EMBL/GenBank/DDBJ whole genome shotgun (WGS) entry which is preliminary data.</text>
</comment>
<dbReference type="Proteomes" id="UP001500886">
    <property type="component" value="Unassembled WGS sequence"/>
</dbReference>
<evidence type="ECO:0000313" key="2">
    <source>
        <dbReference type="EMBL" id="GAA2707797.1"/>
    </source>
</evidence>